<keyword evidence="2" id="KW-1185">Reference proteome</keyword>
<organism evidence="1 2">
    <name type="scientific">Rhizobium miluonense</name>
    <dbReference type="NCBI Taxonomy" id="411945"/>
    <lineage>
        <taxon>Bacteria</taxon>
        <taxon>Pseudomonadati</taxon>
        <taxon>Pseudomonadota</taxon>
        <taxon>Alphaproteobacteria</taxon>
        <taxon>Hyphomicrobiales</taxon>
        <taxon>Rhizobiaceae</taxon>
        <taxon>Rhizobium/Agrobacterium group</taxon>
        <taxon>Rhizobium</taxon>
    </lineage>
</organism>
<accession>A0ABU1SR79</accession>
<dbReference type="EMBL" id="JAVDUP010000003">
    <property type="protein sequence ID" value="MDR6901486.1"/>
    <property type="molecule type" value="Genomic_DNA"/>
</dbReference>
<reference evidence="1 2" key="1">
    <citation type="submission" date="2023-07" db="EMBL/GenBank/DDBJ databases">
        <title>Sorghum-associated microbial communities from plants grown in Nebraska, USA.</title>
        <authorList>
            <person name="Schachtman D."/>
        </authorList>
    </citation>
    <scope>NUCLEOTIDE SEQUENCE [LARGE SCALE GENOMIC DNA]</scope>
    <source>
        <strain evidence="1 2">3199</strain>
    </source>
</reference>
<evidence type="ECO:0000313" key="1">
    <source>
        <dbReference type="EMBL" id="MDR6901486.1"/>
    </source>
</evidence>
<name>A0ABU1SR79_9HYPH</name>
<comment type="caution">
    <text evidence="1">The sequence shown here is derived from an EMBL/GenBank/DDBJ whole genome shotgun (WGS) entry which is preliminary data.</text>
</comment>
<evidence type="ECO:0000313" key="2">
    <source>
        <dbReference type="Proteomes" id="UP001250791"/>
    </source>
</evidence>
<dbReference type="Proteomes" id="UP001250791">
    <property type="component" value="Unassembled WGS sequence"/>
</dbReference>
<proteinExistence type="predicted"/>
<gene>
    <name evidence="1" type="ORF">J2W52_003110</name>
</gene>
<protein>
    <submittedName>
        <fullName evidence="1">Uncharacterized protein</fullName>
    </submittedName>
</protein>
<sequence length="95" mass="10461">MGKPGLGIGVVHFGRLKQRRDRRPGPATAVASGEETIFSRNCLGSDRSFNDVGVELDPAIGQETLEDVATRDGISKRFGKFRLSRNSRQGRFARE</sequence>